<sequence length="58" mass="6357">MTGYTVHTGSNEQFREGWDRVFKAKRSAGHSADNTQAAKTGQPKGGKDAVKKPKPRNK</sequence>
<feature type="region of interest" description="Disordered" evidence="1">
    <location>
        <begin position="1"/>
        <end position="58"/>
    </location>
</feature>
<evidence type="ECO:0000313" key="2">
    <source>
        <dbReference type="EMBL" id="SFI82552.1"/>
    </source>
</evidence>
<evidence type="ECO:0000256" key="1">
    <source>
        <dbReference type="SAM" id="MobiDB-lite"/>
    </source>
</evidence>
<dbReference type="RefSeq" id="WP_175517589.1">
    <property type="nucleotide sequence ID" value="NZ_FOQD01000012.1"/>
</dbReference>
<dbReference type="STRING" id="1576369.SAMN05421753_112221"/>
<dbReference type="AlphaFoldDB" id="A0A1I3LCM3"/>
<gene>
    <name evidence="2" type="ORF">SAMN05421753_112221</name>
</gene>
<proteinExistence type="predicted"/>
<accession>A0A1I3LCM3</accession>
<protein>
    <submittedName>
        <fullName evidence="2">Uncharacterized protein</fullName>
    </submittedName>
</protein>
<feature type="compositionally biased region" description="Polar residues" evidence="1">
    <location>
        <begin position="1"/>
        <end position="12"/>
    </location>
</feature>
<feature type="compositionally biased region" description="Basic and acidic residues" evidence="1">
    <location>
        <begin position="13"/>
        <end position="22"/>
    </location>
</feature>
<organism evidence="2 3">
    <name type="scientific">Planctomicrobium piriforme</name>
    <dbReference type="NCBI Taxonomy" id="1576369"/>
    <lineage>
        <taxon>Bacteria</taxon>
        <taxon>Pseudomonadati</taxon>
        <taxon>Planctomycetota</taxon>
        <taxon>Planctomycetia</taxon>
        <taxon>Planctomycetales</taxon>
        <taxon>Planctomycetaceae</taxon>
        <taxon>Planctomicrobium</taxon>
    </lineage>
</organism>
<reference evidence="3" key="1">
    <citation type="submission" date="2016-10" db="EMBL/GenBank/DDBJ databases">
        <authorList>
            <person name="Varghese N."/>
            <person name="Submissions S."/>
        </authorList>
    </citation>
    <scope>NUCLEOTIDE SEQUENCE [LARGE SCALE GENOMIC DNA]</scope>
    <source>
        <strain evidence="3">DSM 26348</strain>
    </source>
</reference>
<keyword evidence="3" id="KW-1185">Reference proteome</keyword>
<name>A0A1I3LCM3_9PLAN</name>
<evidence type="ECO:0000313" key="3">
    <source>
        <dbReference type="Proteomes" id="UP000199518"/>
    </source>
</evidence>
<dbReference type="EMBL" id="FOQD01000012">
    <property type="protein sequence ID" value="SFI82552.1"/>
    <property type="molecule type" value="Genomic_DNA"/>
</dbReference>
<dbReference type="Proteomes" id="UP000199518">
    <property type="component" value="Unassembled WGS sequence"/>
</dbReference>